<feature type="transmembrane region" description="Helical" evidence="13">
    <location>
        <begin position="357"/>
        <end position="377"/>
    </location>
</feature>
<sequence>MALKKRSIFEEVGGGAKAPAPQAGGIARGQGGARRGIRLWLMLLFALVMVMIVVGGLTRLTDSGLSITEWKPFTGAMPPLDHAAWMVEFDKYRASPQYQLQNSGMSLTAFQTIYWWEWGHRQLGRVIGLVWALGFFGFLVARKIPRGWAPRLLLLGALGGLQGAIGWWMVASGLQENQVTVASYRLATHLGLAFLILGFIAWYVFLLGRSEAELIQARRQREAKLFGMSTGLMHLAFVQIVFGALVAGIDAGRGFPTWPDMNGEFFPSNALYVPGVTALSDPQYWVGLLDNPGLVQFVHRMTGYLLALFGLGVWIVARKSVHRATRRAGHLMGLMMLAQIALGIGAVLTAAQWHAAISHQVGAVILWVLIIRLRHLAQYPRVGSIRKGTV</sequence>
<evidence type="ECO:0000256" key="3">
    <source>
        <dbReference type="ARBA" id="ARBA00022475"/>
    </source>
</evidence>
<dbReference type="PANTHER" id="PTHR23289">
    <property type="entry name" value="CYTOCHROME C OXIDASE ASSEMBLY PROTEIN COX15"/>
    <property type="match status" value="1"/>
</dbReference>
<keyword evidence="10 13" id="KW-0472">Membrane</keyword>
<keyword evidence="3 13" id="KW-1003">Cell membrane</keyword>
<evidence type="ECO:0000256" key="8">
    <source>
        <dbReference type="ARBA" id="ARBA00023004"/>
    </source>
</evidence>
<evidence type="ECO:0000256" key="11">
    <source>
        <dbReference type="ARBA" id="ARBA00044501"/>
    </source>
</evidence>
<feature type="binding site" description="axial binding residue" evidence="13">
    <location>
        <position position="359"/>
    </location>
    <ligand>
        <name>heme</name>
        <dbReference type="ChEBI" id="CHEBI:30413"/>
    </ligand>
    <ligandPart>
        <name>Fe</name>
        <dbReference type="ChEBI" id="CHEBI:18248"/>
    </ligandPart>
</feature>
<name>A0A2T4JRW1_9RHOB</name>
<proteinExistence type="inferred from homology"/>
<comment type="function">
    <text evidence="13">Catalyzes the conversion of heme O to heme A by two successive hydroxylations of the methyl group at C8. The first hydroxylation forms heme I, the second hydroxylation results in an unstable dihydroxymethyl group, which spontaneously dehydrates, resulting in the formyl group of heme A.</text>
</comment>
<evidence type="ECO:0000256" key="13">
    <source>
        <dbReference type="HAMAP-Rule" id="MF_01665"/>
    </source>
</evidence>
<feature type="transmembrane region" description="Helical" evidence="13">
    <location>
        <begin position="182"/>
        <end position="205"/>
    </location>
</feature>
<evidence type="ECO:0000256" key="10">
    <source>
        <dbReference type="ARBA" id="ARBA00023136"/>
    </source>
</evidence>
<accession>A0A2T4JRW1</accession>
<reference evidence="14 15" key="1">
    <citation type="submission" date="2018-03" db="EMBL/GenBank/DDBJ databases">
        <title>Cereibacter changlensis.</title>
        <authorList>
            <person name="Meyer T.E."/>
            <person name="Miller S."/>
            <person name="Lodha T."/>
            <person name="Gandham S."/>
            <person name="Chintalapati S."/>
            <person name="Chintalapati V.R."/>
        </authorList>
    </citation>
    <scope>NUCLEOTIDE SEQUENCE [LARGE SCALE GENOMIC DNA]</scope>
    <source>
        <strain evidence="14 15">JA139</strain>
    </source>
</reference>
<gene>
    <name evidence="13" type="primary">ctaA</name>
    <name evidence="14" type="ORF">C5F48_16395</name>
</gene>
<dbReference type="GO" id="GO:0046872">
    <property type="term" value="F:metal ion binding"/>
    <property type="evidence" value="ECO:0007669"/>
    <property type="project" value="UniProtKB-KW"/>
</dbReference>
<evidence type="ECO:0000313" key="15">
    <source>
        <dbReference type="Proteomes" id="UP000241010"/>
    </source>
</evidence>
<feature type="transmembrane region" description="Helical" evidence="13">
    <location>
        <begin position="225"/>
        <end position="249"/>
    </location>
</feature>
<evidence type="ECO:0000256" key="12">
    <source>
        <dbReference type="ARBA" id="ARBA00048044"/>
    </source>
</evidence>
<dbReference type="GO" id="GO:0005886">
    <property type="term" value="C:plasma membrane"/>
    <property type="evidence" value="ECO:0007669"/>
    <property type="project" value="UniProtKB-SubCell"/>
</dbReference>
<comment type="cofactor">
    <cofactor evidence="1 13">
        <name>heme b</name>
        <dbReference type="ChEBI" id="CHEBI:60344"/>
    </cofactor>
</comment>
<keyword evidence="5 13" id="KW-0479">Metal-binding</keyword>
<keyword evidence="7 13" id="KW-0560">Oxidoreductase</keyword>
<feature type="transmembrane region" description="Helical" evidence="13">
    <location>
        <begin position="297"/>
        <end position="317"/>
    </location>
</feature>
<feature type="transmembrane region" description="Helical" evidence="13">
    <location>
        <begin position="329"/>
        <end position="351"/>
    </location>
</feature>
<dbReference type="InterPro" id="IPR003780">
    <property type="entry name" value="COX15/CtaA_fam"/>
</dbReference>
<dbReference type="InterPro" id="IPR054616">
    <property type="entry name" value="HemA_synt_rhodobact"/>
</dbReference>
<dbReference type="NCBIfam" id="NF045570">
    <property type="entry name" value="HemSynCtaAAlphapr"/>
    <property type="match status" value="1"/>
</dbReference>
<feature type="transmembrane region" description="Helical" evidence="13">
    <location>
        <begin position="123"/>
        <end position="140"/>
    </location>
</feature>
<evidence type="ECO:0000256" key="9">
    <source>
        <dbReference type="ARBA" id="ARBA00023133"/>
    </source>
</evidence>
<keyword evidence="6 13" id="KW-1133">Transmembrane helix</keyword>
<dbReference type="HAMAP" id="MF_01665">
    <property type="entry name" value="HemeA_synth_type2"/>
    <property type="match status" value="1"/>
</dbReference>
<keyword evidence="8 13" id="KW-0408">Iron</keyword>
<dbReference type="UniPathway" id="UPA00269">
    <property type="reaction ID" value="UER00713"/>
</dbReference>
<keyword evidence="9 13" id="KW-0350">Heme biosynthesis</keyword>
<comment type="pathway">
    <text evidence="11 13">Porphyrin-containing compound metabolism; heme A biosynthesis; heme A from heme O: step 1/1.</text>
</comment>
<dbReference type="OrthoDB" id="9793156at2"/>
<dbReference type="EC" id="1.17.99.9" evidence="13"/>
<dbReference type="GO" id="GO:0006784">
    <property type="term" value="P:heme A biosynthetic process"/>
    <property type="evidence" value="ECO:0007669"/>
    <property type="project" value="UniProtKB-UniRule"/>
</dbReference>
<comment type="caution">
    <text evidence="14">The sequence shown here is derived from an EMBL/GenBank/DDBJ whole genome shotgun (WGS) entry which is preliminary data.</text>
</comment>
<dbReference type="InterPro" id="IPR023754">
    <property type="entry name" value="HemeA_Synthase_type2"/>
</dbReference>
<evidence type="ECO:0000256" key="6">
    <source>
        <dbReference type="ARBA" id="ARBA00022989"/>
    </source>
</evidence>
<dbReference type="Pfam" id="PF02628">
    <property type="entry name" value="COX15-CtaA"/>
    <property type="match status" value="1"/>
</dbReference>
<feature type="transmembrane region" description="Helical" evidence="13">
    <location>
        <begin position="152"/>
        <end position="170"/>
    </location>
</feature>
<evidence type="ECO:0000256" key="5">
    <source>
        <dbReference type="ARBA" id="ARBA00022723"/>
    </source>
</evidence>
<protein>
    <recommendedName>
        <fullName evidence="13">Heme A synthase</fullName>
        <shortName evidence="13">HAS</shortName>
        <ecNumber evidence="13">1.17.99.9</ecNumber>
    </recommendedName>
    <alternativeName>
        <fullName evidence="13">Cytochrome aa3-controlling protein</fullName>
    </alternativeName>
</protein>
<feature type="transmembrane region" description="Helical" evidence="13">
    <location>
        <begin position="37"/>
        <end position="57"/>
    </location>
</feature>
<evidence type="ECO:0000256" key="4">
    <source>
        <dbReference type="ARBA" id="ARBA00022692"/>
    </source>
</evidence>
<dbReference type="Proteomes" id="UP000241010">
    <property type="component" value="Unassembled WGS sequence"/>
</dbReference>
<evidence type="ECO:0000313" key="14">
    <source>
        <dbReference type="EMBL" id="PTE20651.1"/>
    </source>
</evidence>
<evidence type="ECO:0000256" key="7">
    <source>
        <dbReference type="ARBA" id="ARBA00023002"/>
    </source>
</evidence>
<organism evidence="14 15">
    <name type="scientific">Cereibacter changlensis JA139</name>
    <dbReference type="NCBI Taxonomy" id="1188249"/>
    <lineage>
        <taxon>Bacteria</taxon>
        <taxon>Pseudomonadati</taxon>
        <taxon>Pseudomonadota</taxon>
        <taxon>Alphaproteobacteria</taxon>
        <taxon>Rhodobacterales</taxon>
        <taxon>Paracoccaceae</taxon>
        <taxon>Cereibacter</taxon>
    </lineage>
</organism>
<dbReference type="AlphaFoldDB" id="A0A2T4JRW1"/>
<keyword evidence="15" id="KW-1185">Reference proteome</keyword>
<evidence type="ECO:0000256" key="2">
    <source>
        <dbReference type="ARBA" id="ARBA00004141"/>
    </source>
</evidence>
<dbReference type="PANTHER" id="PTHR23289:SF2">
    <property type="entry name" value="CYTOCHROME C OXIDASE ASSEMBLY PROTEIN COX15 HOMOLOG"/>
    <property type="match status" value="1"/>
</dbReference>
<comment type="subcellular location">
    <subcellularLocation>
        <location evidence="13">Cell membrane</location>
        <topology evidence="13">Multi-pass membrane protein</topology>
    </subcellularLocation>
    <subcellularLocation>
        <location evidence="2">Membrane</location>
        <topology evidence="2">Multi-pass membrane protein</topology>
    </subcellularLocation>
</comment>
<feature type="binding site" description="axial binding residue" evidence="13">
    <location>
        <position position="299"/>
    </location>
    <ligand>
        <name>heme</name>
        <dbReference type="ChEBI" id="CHEBI:30413"/>
    </ligand>
    <ligandPart>
        <name>Fe</name>
        <dbReference type="ChEBI" id="CHEBI:18248"/>
    </ligandPart>
</feature>
<evidence type="ECO:0000256" key="1">
    <source>
        <dbReference type="ARBA" id="ARBA00001970"/>
    </source>
</evidence>
<keyword evidence="4 13" id="KW-0812">Transmembrane</keyword>
<comment type="similarity">
    <text evidence="13">Belongs to the COX15/CtaA family. Type 2 subfamily.</text>
</comment>
<dbReference type="EMBL" id="PZKG01000091">
    <property type="protein sequence ID" value="PTE20651.1"/>
    <property type="molecule type" value="Genomic_DNA"/>
</dbReference>
<comment type="catalytic activity">
    <reaction evidence="12">
        <text>Fe(II)-heme o + 2 A + H2O = Fe(II)-heme a + 2 AH2</text>
        <dbReference type="Rhea" id="RHEA:63388"/>
        <dbReference type="ChEBI" id="CHEBI:13193"/>
        <dbReference type="ChEBI" id="CHEBI:15377"/>
        <dbReference type="ChEBI" id="CHEBI:17499"/>
        <dbReference type="ChEBI" id="CHEBI:60530"/>
        <dbReference type="ChEBI" id="CHEBI:61715"/>
        <dbReference type="EC" id="1.17.99.9"/>
    </reaction>
    <physiologicalReaction direction="left-to-right" evidence="12">
        <dbReference type="Rhea" id="RHEA:63389"/>
    </physiologicalReaction>
</comment>
<dbReference type="RefSeq" id="WP_107664956.1">
    <property type="nucleotide sequence ID" value="NZ_PZKG01000091.1"/>
</dbReference>
<comment type="subunit">
    <text evidence="13">Interacts with CtaB.</text>
</comment>
<dbReference type="GO" id="GO:0120547">
    <property type="term" value="F:heme A synthase activity"/>
    <property type="evidence" value="ECO:0007669"/>
    <property type="project" value="UniProtKB-EC"/>
</dbReference>